<sequence>MASARTPEHSTQHCYSLGSRPARLVHPDLIVGCRNSSAHLDPRVSNCHIHPDPSCASTCHSDPKASFMCCLDPRALFMLVTLVQI</sequence>
<protein>
    <submittedName>
        <fullName evidence="1">Uncharacterized protein</fullName>
    </submittedName>
</protein>
<reference evidence="1 2" key="1">
    <citation type="submission" date="2024-03" db="EMBL/GenBank/DDBJ databases">
        <authorList>
            <person name="Gkanogiannis A."/>
            <person name="Becerra Lopez-Lavalle L."/>
        </authorList>
    </citation>
    <scope>NUCLEOTIDE SEQUENCE [LARGE SCALE GENOMIC DNA]</scope>
</reference>
<keyword evidence="2" id="KW-1185">Reference proteome</keyword>
<organism evidence="1 2">
    <name type="scientific">Citrullus colocynthis</name>
    <name type="common">colocynth</name>
    <dbReference type="NCBI Taxonomy" id="252529"/>
    <lineage>
        <taxon>Eukaryota</taxon>
        <taxon>Viridiplantae</taxon>
        <taxon>Streptophyta</taxon>
        <taxon>Embryophyta</taxon>
        <taxon>Tracheophyta</taxon>
        <taxon>Spermatophyta</taxon>
        <taxon>Magnoliopsida</taxon>
        <taxon>eudicotyledons</taxon>
        <taxon>Gunneridae</taxon>
        <taxon>Pentapetalae</taxon>
        <taxon>rosids</taxon>
        <taxon>fabids</taxon>
        <taxon>Cucurbitales</taxon>
        <taxon>Cucurbitaceae</taxon>
        <taxon>Benincaseae</taxon>
        <taxon>Citrullus</taxon>
    </lineage>
</organism>
<dbReference type="EMBL" id="OZ021740">
    <property type="protein sequence ID" value="CAK9324160.1"/>
    <property type="molecule type" value="Genomic_DNA"/>
</dbReference>
<evidence type="ECO:0000313" key="2">
    <source>
        <dbReference type="Proteomes" id="UP001642487"/>
    </source>
</evidence>
<dbReference type="Proteomes" id="UP001642487">
    <property type="component" value="Chromosome 6"/>
</dbReference>
<evidence type="ECO:0000313" key="1">
    <source>
        <dbReference type="EMBL" id="CAK9324160.1"/>
    </source>
</evidence>
<name>A0ABP0YX55_9ROSI</name>
<gene>
    <name evidence="1" type="ORF">CITCOLO1_LOCUS16386</name>
</gene>
<proteinExistence type="predicted"/>
<accession>A0ABP0YX55</accession>